<organism evidence="4 5">
    <name type="scientific">Adhaeribacter pallidiroseus</name>
    <dbReference type="NCBI Taxonomy" id="2072847"/>
    <lineage>
        <taxon>Bacteria</taxon>
        <taxon>Pseudomonadati</taxon>
        <taxon>Bacteroidota</taxon>
        <taxon>Cytophagia</taxon>
        <taxon>Cytophagales</taxon>
        <taxon>Hymenobacteraceae</taxon>
        <taxon>Adhaeribacter</taxon>
    </lineage>
</organism>
<name>A0A369QKV5_9BACT</name>
<dbReference type="RefSeq" id="WP_115373114.1">
    <property type="nucleotide sequence ID" value="NZ_QASA01000001.1"/>
</dbReference>
<reference evidence="4 5" key="1">
    <citation type="submission" date="2018-04" db="EMBL/GenBank/DDBJ databases">
        <title>Adhaeribacter sp. HMF7616 genome sequencing and assembly.</title>
        <authorList>
            <person name="Kang H."/>
            <person name="Kang J."/>
            <person name="Cha I."/>
            <person name="Kim H."/>
            <person name="Joh K."/>
        </authorList>
    </citation>
    <scope>NUCLEOTIDE SEQUENCE [LARGE SCALE GENOMIC DNA]</scope>
    <source>
        <strain evidence="4 5">HMF7616</strain>
    </source>
</reference>
<comment type="caution">
    <text evidence="4">The sequence shown here is derived from an EMBL/GenBank/DDBJ whole genome shotgun (WGS) entry which is preliminary data.</text>
</comment>
<dbReference type="Pfam" id="PF00210">
    <property type="entry name" value="Ferritin"/>
    <property type="match status" value="1"/>
</dbReference>
<dbReference type="PROSITE" id="PS00819">
    <property type="entry name" value="DPS_2"/>
    <property type="match status" value="1"/>
</dbReference>
<comment type="similarity">
    <text evidence="1 2">Belongs to the Dps family.</text>
</comment>
<keyword evidence="5" id="KW-1185">Reference proteome</keyword>
<dbReference type="CDD" id="cd01043">
    <property type="entry name" value="DPS"/>
    <property type="match status" value="1"/>
</dbReference>
<feature type="domain" description="Ferritin/DPS" evidence="3">
    <location>
        <begin position="20"/>
        <end position="157"/>
    </location>
</feature>
<dbReference type="PANTHER" id="PTHR42932:SF1">
    <property type="entry name" value="GENERAL STRESS PROTEIN 20U"/>
    <property type="match status" value="1"/>
</dbReference>
<sequence>MQDLTVTGLEKKSNQELATKLNELLANYHIYYQNVRGFHWNIKGSNFFQLHAKFEELYTNALTRIDEIAERILTLGYTPLHSFSEFIGNSSIKETHNLTSDRETVGTTIENITLLIKLEREILKLADESGDEGTEDLLSTDLNENEKTLWMLNAFLNG</sequence>
<dbReference type="AlphaFoldDB" id="A0A369QKV5"/>
<dbReference type="EMBL" id="QASA01000001">
    <property type="protein sequence ID" value="RDC63887.1"/>
    <property type="molecule type" value="Genomic_DNA"/>
</dbReference>
<dbReference type="PROSITE" id="PS00818">
    <property type="entry name" value="DPS_1"/>
    <property type="match status" value="1"/>
</dbReference>
<dbReference type="InterPro" id="IPR012347">
    <property type="entry name" value="Ferritin-like"/>
</dbReference>
<dbReference type="SUPFAM" id="SSF47240">
    <property type="entry name" value="Ferritin-like"/>
    <property type="match status" value="1"/>
</dbReference>
<dbReference type="InterPro" id="IPR023188">
    <property type="entry name" value="DPS_DNA-bd_CS"/>
</dbReference>
<protein>
    <recommendedName>
        <fullName evidence="3">Ferritin/DPS domain-containing protein</fullName>
    </recommendedName>
</protein>
<evidence type="ECO:0000313" key="4">
    <source>
        <dbReference type="EMBL" id="RDC63887.1"/>
    </source>
</evidence>
<dbReference type="Proteomes" id="UP000253919">
    <property type="component" value="Unassembled WGS sequence"/>
</dbReference>
<evidence type="ECO:0000256" key="2">
    <source>
        <dbReference type="RuleBase" id="RU003875"/>
    </source>
</evidence>
<dbReference type="OrthoDB" id="9797023at2"/>
<gene>
    <name evidence="4" type="ORF">AHMF7616_02496</name>
</gene>
<dbReference type="Gene3D" id="1.20.1260.10">
    <property type="match status" value="1"/>
</dbReference>
<dbReference type="GO" id="GO:0008199">
    <property type="term" value="F:ferric iron binding"/>
    <property type="evidence" value="ECO:0007669"/>
    <property type="project" value="InterPro"/>
</dbReference>
<evidence type="ECO:0000313" key="5">
    <source>
        <dbReference type="Proteomes" id="UP000253919"/>
    </source>
</evidence>
<dbReference type="InterPro" id="IPR009078">
    <property type="entry name" value="Ferritin-like_SF"/>
</dbReference>
<evidence type="ECO:0000256" key="1">
    <source>
        <dbReference type="ARBA" id="ARBA00009497"/>
    </source>
</evidence>
<proteinExistence type="inferred from homology"/>
<dbReference type="GO" id="GO:0016722">
    <property type="term" value="F:oxidoreductase activity, acting on metal ions"/>
    <property type="evidence" value="ECO:0007669"/>
    <property type="project" value="InterPro"/>
</dbReference>
<dbReference type="InterPro" id="IPR002177">
    <property type="entry name" value="DPS_DNA-bd"/>
</dbReference>
<accession>A0A369QKV5</accession>
<dbReference type="InterPro" id="IPR008331">
    <property type="entry name" value="Ferritin_DPS_dom"/>
</dbReference>
<dbReference type="PRINTS" id="PR01346">
    <property type="entry name" value="HELNAPAPROT"/>
</dbReference>
<evidence type="ECO:0000259" key="3">
    <source>
        <dbReference type="Pfam" id="PF00210"/>
    </source>
</evidence>
<dbReference type="PIRSF" id="PIRSF005900">
    <property type="entry name" value="Dps"/>
    <property type="match status" value="1"/>
</dbReference>
<dbReference type="PANTHER" id="PTHR42932">
    <property type="entry name" value="GENERAL STRESS PROTEIN 20U"/>
    <property type="match status" value="1"/>
</dbReference>